<organism evidence="2 3">
    <name type="scientific">Candidatus Erwinia haradaeae</name>
    <dbReference type="NCBI Taxonomy" id="1922217"/>
    <lineage>
        <taxon>Bacteria</taxon>
        <taxon>Pseudomonadati</taxon>
        <taxon>Pseudomonadota</taxon>
        <taxon>Gammaproteobacteria</taxon>
        <taxon>Enterobacterales</taxon>
        <taxon>Erwiniaceae</taxon>
        <taxon>Erwinia</taxon>
    </lineage>
</organism>
<gene>
    <name evidence="2" type="primary">yggT</name>
    <name evidence="2" type="ORF">ERCIPICE3303_641</name>
</gene>
<evidence type="ECO:0000313" key="2">
    <source>
        <dbReference type="EMBL" id="VFP88860.1"/>
    </source>
</evidence>
<keyword evidence="1" id="KW-0812">Transmembrane</keyword>
<protein>
    <submittedName>
        <fullName evidence="2">Uncharacterized protein YggT</fullName>
    </submittedName>
</protein>
<feature type="transmembrane region" description="Helical" evidence="1">
    <location>
        <begin position="6"/>
        <end position="25"/>
    </location>
</feature>
<dbReference type="GO" id="GO:0016020">
    <property type="term" value="C:membrane"/>
    <property type="evidence" value="ECO:0007669"/>
    <property type="project" value="InterPro"/>
</dbReference>
<name>A0A803GD03_9GAMM</name>
<sequence length="179" mass="20905">MLALIFLLTTVMTLYIKLLLLYVWMQWTGCNFNNPFLQCAIKITYPIIKPFQRILSVFRPIDVASLVIAYILSLLLVPVILRLLRFESIFFYLALILLVKSAGSLVFWVVLSRSIMSWMHREANSLDYILLQLTEPIMVKIRRFIPIIGGMDFSPMLIILILYTIYFIGLEYIPGWTFI</sequence>
<evidence type="ECO:0000256" key="1">
    <source>
        <dbReference type="SAM" id="Phobius"/>
    </source>
</evidence>
<feature type="transmembrane region" description="Helical" evidence="1">
    <location>
        <begin position="144"/>
        <end position="168"/>
    </location>
</feature>
<keyword evidence="1" id="KW-1133">Transmembrane helix</keyword>
<dbReference type="RefSeq" id="WP_157991244.1">
    <property type="nucleotide sequence ID" value="NZ_LR217737.1"/>
</dbReference>
<feature type="transmembrane region" description="Helical" evidence="1">
    <location>
        <begin position="89"/>
        <end position="111"/>
    </location>
</feature>
<dbReference type="Proteomes" id="UP000294289">
    <property type="component" value="Chromosome"/>
</dbReference>
<reference evidence="2 3" key="1">
    <citation type="submission" date="2019-02" db="EMBL/GenBank/DDBJ databases">
        <authorList>
            <person name="Manzano-Marin A."/>
            <person name="Manzano-Marin A."/>
        </authorList>
    </citation>
    <scope>NUCLEOTIDE SEQUENCE [LARGE SCALE GENOMIC DNA]</scope>
    <source>
        <strain evidence="2 3">ErCipiceae</strain>
    </source>
</reference>
<accession>A0A803GD03</accession>
<keyword evidence="1" id="KW-0472">Membrane</keyword>
<dbReference type="InterPro" id="IPR003425">
    <property type="entry name" value="CCB3/YggT"/>
</dbReference>
<proteinExistence type="predicted"/>
<evidence type="ECO:0000313" key="3">
    <source>
        <dbReference type="Proteomes" id="UP000294289"/>
    </source>
</evidence>
<dbReference type="EMBL" id="LR217737">
    <property type="protein sequence ID" value="VFP88860.1"/>
    <property type="molecule type" value="Genomic_DNA"/>
</dbReference>
<dbReference type="AlphaFoldDB" id="A0A803GD03"/>
<dbReference type="OrthoDB" id="9806665at2"/>
<feature type="transmembrane region" description="Helical" evidence="1">
    <location>
        <begin position="63"/>
        <end position="83"/>
    </location>
</feature>
<dbReference type="Pfam" id="PF02325">
    <property type="entry name" value="CCB3_YggT"/>
    <property type="match status" value="2"/>
</dbReference>